<dbReference type="EMBL" id="HBUE01051574">
    <property type="protein sequence ID" value="CAG6464638.1"/>
    <property type="molecule type" value="Transcribed_RNA"/>
</dbReference>
<organism evidence="2">
    <name type="scientific">Culex pipiens</name>
    <name type="common">House mosquito</name>
    <dbReference type="NCBI Taxonomy" id="7175"/>
    <lineage>
        <taxon>Eukaryota</taxon>
        <taxon>Metazoa</taxon>
        <taxon>Ecdysozoa</taxon>
        <taxon>Arthropoda</taxon>
        <taxon>Hexapoda</taxon>
        <taxon>Insecta</taxon>
        <taxon>Pterygota</taxon>
        <taxon>Neoptera</taxon>
        <taxon>Endopterygota</taxon>
        <taxon>Diptera</taxon>
        <taxon>Nematocera</taxon>
        <taxon>Culicoidea</taxon>
        <taxon>Culicidae</taxon>
        <taxon>Culicinae</taxon>
        <taxon>Culicini</taxon>
        <taxon>Culex</taxon>
        <taxon>Culex</taxon>
    </lineage>
</organism>
<evidence type="ECO:0000313" key="2">
    <source>
        <dbReference type="EMBL" id="CAG6540246.1"/>
    </source>
</evidence>
<dbReference type="EMBL" id="HBUE01329023">
    <property type="protein sequence ID" value="CAG6592313.1"/>
    <property type="molecule type" value="Transcribed_RNA"/>
</dbReference>
<accession>A0A8D8MTA4</accession>
<reference evidence="2" key="1">
    <citation type="submission" date="2021-05" db="EMBL/GenBank/DDBJ databases">
        <authorList>
            <person name="Alioto T."/>
            <person name="Alioto T."/>
            <person name="Gomez Garrido J."/>
        </authorList>
    </citation>
    <scope>NUCLEOTIDE SEQUENCE</scope>
</reference>
<name>A0A8D8MTA4_CULPI</name>
<sequence>MRPQPAPSSCLRRTRNCAIRTPRRCPRRWPLLLRRWRRQRQRWPRRRRRVGEEAAAEMCPPAARRGPASGWTTRPLAPSRGRLGSCSATAAWTWRRSTTVPTSKWTRWTRRKFPV</sequence>
<dbReference type="EMBL" id="HBUE01329024">
    <property type="protein sequence ID" value="CAG6592315.1"/>
    <property type="molecule type" value="Transcribed_RNA"/>
</dbReference>
<dbReference type="EMBL" id="HBUE01222358">
    <property type="protein sequence ID" value="CAG6540248.1"/>
    <property type="molecule type" value="Transcribed_RNA"/>
</dbReference>
<dbReference type="AlphaFoldDB" id="A0A8D8MTA4"/>
<dbReference type="EMBL" id="HBUE01329027">
    <property type="protein sequence ID" value="CAG6592317.1"/>
    <property type="molecule type" value="Transcribed_RNA"/>
</dbReference>
<protein>
    <submittedName>
        <fullName evidence="2">(northern house mosquito) hypothetical protein</fullName>
    </submittedName>
</protein>
<dbReference type="EMBL" id="HBUE01222354">
    <property type="protein sequence ID" value="CAG6540244.1"/>
    <property type="molecule type" value="Transcribed_RNA"/>
</dbReference>
<dbReference type="EMBL" id="HBUE01222355">
    <property type="protein sequence ID" value="CAG6540246.1"/>
    <property type="molecule type" value="Transcribed_RNA"/>
</dbReference>
<proteinExistence type="predicted"/>
<dbReference type="EMBL" id="HBUE01051567">
    <property type="protein sequence ID" value="CAG6464634.1"/>
    <property type="molecule type" value="Transcribed_RNA"/>
</dbReference>
<dbReference type="EMBL" id="HBUE01051573">
    <property type="protein sequence ID" value="CAG6464636.1"/>
    <property type="molecule type" value="Transcribed_RNA"/>
</dbReference>
<feature type="region of interest" description="Disordered" evidence="1">
    <location>
        <begin position="46"/>
        <end position="84"/>
    </location>
</feature>
<evidence type="ECO:0000256" key="1">
    <source>
        <dbReference type="SAM" id="MobiDB-lite"/>
    </source>
</evidence>